<keyword evidence="2" id="KW-1185">Reference proteome</keyword>
<sequence length="224" mass="25464">MESGVIGSRTIGKDVSESSVSSGRKNRNAGSEEYCRATSVEIDRYLFFARVKRYCNHYGLSYGRCHIGAVEKGTENDYCPMISSQFILCSHPPRERYPDYWNQQAELVVDRIPYSETERESPEEYPKITLYEGDGVKTSSRTKPLEVIPWSPEPGTEATLMGILFRKDDVFEQNGLVHSENVTLITLPNCSDIFGIPRSECDSYLWIEDPEGTGEDIRFKFETA</sequence>
<evidence type="ECO:0000313" key="1">
    <source>
        <dbReference type="EMBL" id="KAJ8682132.1"/>
    </source>
</evidence>
<dbReference type="Proteomes" id="UP001239111">
    <property type="component" value="Chromosome 1"/>
</dbReference>
<reference evidence="1" key="1">
    <citation type="submission" date="2023-04" db="EMBL/GenBank/DDBJ databases">
        <title>A chromosome-level genome assembly of the parasitoid wasp Eretmocerus hayati.</title>
        <authorList>
            <person name="Zhong Y."/>
            <person name="Liu S."/>
            <person name="Liu Y."/>
        </authorList>
    </citation>
    <scope>NUCLEOTIDE SEQUENCE</scope>
    <source>
        <strain evidence="1">ZJU_SS_LIU_2023</strain>
    </source>
</reference>
<organism evidence="1 2">
    <name type="scientific">Eretmocerus hayati</name>
    <dbReference type="NCBI Taxonomy" id="131215"/>
    <lineage>
        <taxon>Eukaryota</taxon>
        <taxon>Metazoa</taxon>
        <taxon>Ecdysozoa</taxon>
        <taxon>Arthropoda</taxon>
        <taxon>Hexapoda</taxon>
        <taxon>Insecta</taxon>
        <taxon>Pterygota</taxon>
        <taxon>Neoptera</taxon>
        <taxon>Endopterygota</taxon>
        <taxon>Hymenoptera</taxon>
        <taxon>Apocrita</taxon>
        <taxon>Proctotrupomorpha</taxon>
        <taxon>Chalcidoidea</taxon>
        <taxon>Aphelinidae</taxon>
        <taxon>Aphelininae</taxon>
        <taxon>Eretmocerus</taxon>
    </lineage>
</organism>
<gene>
    <name evidence="1" type="ORF">QAD02_017924</name>
</gene>
<protein>
    <submittedName>
        <fullName evidence="1">Uncharacterized protein</fullName>
    </submittedName>
</protein>
<name>A0ACC2PFL6_9HYME</name>
<accession>A0ACC2PFL6</accession>
<proteinExistence type="predicted"/>
<dbReference type="EMBL" id="CM056741">
    <property type="protein sequence ID" value="KAJ8682132.1"/>
    <property type="molecule type" value="Genomic_DNA"/>
</dbReference>
<comment type="caution">
    <text evidence="1">The sequence shown here is derived from an EMBL/GenBank/DDBJ whole genome shotgun (WGS) entry which is preliminary data.</text>
</comment>
<evidence type="ECO:0000313" key="2">
    <source>
        <dbReference type="Proteomes" id="UP001239111"/>
    </source>
</evidence>